<proteinExistence type="predicted"/>
<protein>
    <recommendedName>
        <fullName evidence="1">Cch helix turn helix domain-containing protein</fullName>
    </recommendedName>
</protein>
<evidence type="ECO:0000313" key="3">
    <source>
        <dbReference type="Proteomes" id="UP000242153"/>
    </source>
</evidence>
<sequence>MALKLPKSKFNDRISKKFALIIMAAKLLNQSFNLHLNLEAIEKLLIEQEKESLDERLIGPKAYDTIREWLLKNQKHFYINKVGNPEQQTIWGRIDIDKNKNKTQAFILAEEFKTMIQYAGFTDMKVVLRELDAMGLLIKEKDSKQNKYHTRRVISGQENSKNGMQVYGIYLDGQFINQVYSATELAERKRSKKKITGVNQ</sequence>
<dbReference type="Pfam" id="PF18662">
    <property type="entry name" value="HTH_56"/>
    <property type="match status" value="1"/>
</dbReference>
<organism evidence="2 3">
    <name type="scientific">Planococcus salinarum</name>
    <dbReference type="NCBI Taxonomy" id="622695"/>
    <lineage>
        <taxon>Bacteria</taxon>
        <taxon>Bacillati</taxon>
        <taxon>Bacillota</taxon>
        <taxon>Bacilli</taxon>
        <taxon>Bacillales</taxon>
        <taxon>Caryophanaceae</taxon>
        <taxon>Planococcus</taxon>
    </lineage>
</organism>
<comment type="caution">
    <text evidence="2">The sequence shown here is derived from an EMBL/GenBank/DDBJ whole genome shotgun (WGS) entry which is preliminary data.</text>
</comment>
<gene>
    <name evidence="2" type="ORF">BB776_05340</name>
</gene>
<accession>A0ABX3D2L3</accession>
<keyword evidence="3" id="KW-1185">Reference proteome</keyword>
<evidence type="ECO:0000259" key="1">
    <source>
        <dbReference type="Pfam" id="PF18662"/>
    </source>
</evidence>
<dbReference type="EMBL" id="MBQG01000028">
    <property type="protein sequence ID" value="OHX56044.1"/>
    <property type="molecule type" value="Genomic_DNA"/>
</dbReference>
<reference evidence="2" key="1">
    <citation type="submission" date="2016-07" db="EMBL/GenBank/DDBJ databases">
        <title>Draft genome Planococcus salivarum.</title>
        <authorList>
            <person name="See-Too W.S."/>
        </authorList>
    </citation>
    <scope>NUCLEOTIDE SEQUENCE [LARGE SCALE GENOMIC DNA]</scope>
    <source>
        <strain evidence="2">DSM 23820</strain>
    </source>
</reference>
<feature type="domain" description="Cch helix turn helix" evidence="1">
    <location>
        <begin position="59"/>
        <end position="169"/>
    </location>
</feature>
<dbReference type="InterPro" id="IPR040538">
    <property type="entry name" value="Cch_HTH"/>
</dbReference>
<dbReference type="Proteomes" id="UP000242153">
    <property type="component" value="Unassembled WGS sequence"/>
</dbReference>
<name>A0ABX3D2L3_9BACL</name>
<evidence type="ECO:0000313" key="2">
    <source>
        <dbReference type="EMBL" id="OHX56044.1"/>
    </source>
</evidence>